<dbReference type="InterPro" id="IPR012347">
    <property type="entry name" value="Ferritin-like"/>
</dbReference>
<proteinExistence type="predicted"/>
<dbReference type="Proteomes" id="UP000272117">
    <property type="component" value="Unassembled WGS sequence"/>
</dbReference>
<reference evidence="1 2" key="1">
    <citation type="submission" date="2018-11" db="EMBL/GenBank/DDBJ databases">
        <title>Rufibacter latericius sp. nov., isolated from water in Baiyang Lake.</title>
        <authorList>
            <person name="Yang Y."/>
        </authorList>
    </citation>
    <scope>NUCLEOTIDE SEQUENCE [LARGE SCALE GENOMIC DNA]</scope>
    <source>
        <strain evidence="1 2">R-22-1c-1</strain>
    </source>
</reference>
<keyword evidence="2" id="KW-1185">Reference proteome</keyword>
<sequence length="282" mass="30426">MNIFNILKEVEKVDPEIFDRIDPRRSVFKHFGGFGKKLAAAAIPVAFGSMLNKAYGQTSATPSVREVLEFALLLENLEYHFYLKAAATDIFPSAAGKTAFGVIRDHEKAHVDFLRTAITGLGGAAPTTYTDANFDWTANGLLGNNTFTSYPTMLAVAQAFEDTGVRAYKGAAPALINNDAVLQAALQIHSVEARHAAHLRRMRRDMMNGVAGLKPWITMKDRGGLPTEFQGIYDGEEATTQGGVNLVGTFNGIAIDANAASEAFDEPLTVAQVNAIVMPFIA</sequence>
<organism evidence="1 2">
    <name type="scientific">Rufibacter latericius</name>
    <dbReference type="NCBI Taxonomy" id="2487040"/>
    <lineage>
        <taxon>Bacteria</taxon>
        <taxon>Pseudomonadati</taxon>
        <taxon>Bacteroidota</taxon>
        <taxon>Cytophagia</taxon>
        <taxon>Cytophagales</taxon>
        <taxon>Hymenobacteraceae</taxon>
        <taxon>Rufibacter</taxon>
    </lineage>
</organism>
<dbReference type="RefSeq" id="WP_123127477.1">
    <property type="nucleotide sequence ID" value="NZ_RJJD01000008.1"/>
</dbReference>
<gene>
    <name evidence="1" type="ORF">EFB08_13490</name>
</gene>
<evidence type="ECO:0000313" key="1">
    <source>
        <dbReference type="EMBL" id="RNI25854.1"/>
    </source>
</evidence>
<accession>A0A3M9MK08</accession>
<comment type="caution">
    <text evidence="1">The sequence shown here is derived from an EMBL/GenBank/DDBJ whole genome shotgun (WGS) entry which is preliminary data.</text>
</comment>
<dbReference type="OrthoDB" id="954262at2"/>
<protein>
    <submittedName>
        <fullName evidence="1">Ferritin-like domain-containing protein</fullName>
    </submittedName>
</protein>
<dbReference type="AlphaFoldDB" id="A0A3M9MK08"/>
<dbReference type="SUPFAM" id="SSF47240">
    <property type="entry name" value="Ferritin-like"/>
    <property type="match status" value="1"/>
</dbReference>
<dbReference type="EMBL" id="RJJD01000008">
    <property type="protein sequence ID" value="RNI25854.1"/>
    <property type="molecule type" value="Genomic_DNA"/>
</dbReference>
<dbReference type="Pfam" id="PF13668">
    <property type="entry name" value="Ferritin_2"/>
    <property type="match status" value="1"/>
</dbReference>
<dbReference type="Gene3D" id="1.20.1260.10">
    <property type="match status" value="1"/>
</dbReference>
<dbReference type="InterPro" id="IPR009078">
    <property type="entry name" value="Ferritin-like_SF"/>
</dbReference>
<name>A0A3M9MK08_9BACT</name>
<evidence type="ECO:0000313" key="2">
    <source>
        <dbReference type="Proteomes" id="UP000272117"/>
    </source>
</evidence>